<evidence type="ECO:0000259" key="2">
    <source>
        <dbReference type="PROSITE" id="PS51864"/>
    </source>
</evidence>
<comment type="caution">
    <text evidence="3">The sequence shown here is derived from an EMBL/GenBank/DDBJ whole genome shotgun (WGS) entry which is preliminary data.</text>
</comment>
<reference evidence="3 4" key="1">
    <citation type="submission" date="2020-03" db="EMBL/GenBank/DDBJ databases">
        <title>Genomic Encyclopedia of Type Strains, Phase IV (KMG-IV): sequencing the most valuable type-strain genomes for metagenomic binning, comparative biology and taxonomic classification.</title>
        <authorList>
            <person name="Goeker M."/>
        </authorList>
    </citation>
    <scope>NUCLEOTIDE SEQUENCE [LARGE SCALE GENOMIC DNA]</scope>
    <source>
        <strain evidence="3 4">DSM 102865</strain>
    </source>
</reference>
<proteinExistence type="predicted"/>
<dbReference type="SMART" id="SM00235">
    <property type="entry name" value="ZnMc"/>
    <property type="match status" value="1"/>
</dbReference>
<feature type="binding site" evidence="1">
    <location>
        <position position="200"/>
    </location>
    <ligand>
        <name>Zn(2+)</name>
        <dbReference type="ChEBI" id="CHEBI:29105"/>
        <note>catalytic</note>
    </ligand>
</feature>
<dbReference type="PANTHER" id="PTHR10127:SF850">
    <property type="entry name" value="METALLOENDOPEPTIDASE"/>
    <property type="match status" value="1"/>
</dbReference>
<keyword evidence="1" id="KW-0482">Metalloprotease</keyword>
<feature type="active site" evidence="1">
    <location>
        <position position="197"/>
    </location>
</feature>
<dbReference type="PANTHER" id="PTHR10127">
    <property type="entry name" value="DISCOIDIN, CUB, EGF, LAMININ , AND ZINC METALLOPROTEASE DOMAIN CONTAINING"/>
    <property type="match status" value="1"/>
</dbReference>
<comment type="caution">
    <text evidence="1">Lacks conserved residue(s) required for the propagation of feature annotation.</text>
</comment>
<evidence type="ECO:0000313" key="3">
    <source>
        <dbReference type="EMBL" id="NIJ52466.1"/>
    </source>
</evidence>
<gene>
    <name evidence="3" type="ORF">FHS68_001636</name>
</gene>
<dbReference type="PRINTS" id="PR00480">
    <property type="entry name" value="ASTACIN"/>
</dbReference>
<dbReference type="PROSITE" id="PS51257">
    <property type="entry name" value="PROKAR_LIPOPROTEIN"/>
    <property type="match status" value="1"/>
</dbReference>
<evidence type="ECO:0000256" key="1">
    <source>
        <dbReference type="PROSITE-ProRule" id="PRU01211"/>
    </source>
</evidence>
<comment type="cofactor">
    <cofactor evidence="1">
        <name>Zn(2+)</name>
        <dbReference type="ChEBI" id="CHEBI:29105"/>
    </cofactor>
    <text evidence="1">Binds 1 zinc ion per subunit.</text>
</comment>
<dbReference type="SUPFAM" id="SSF55486">
    <property type="entry name" value="Metalloproteases ('zincins'), catalytic domain"/>
    <property type="match status" value="1"/>
</dbReference>
<keyword evidence="1" id="KW-0862">Zinc</keyword>
<organism evidence="3 4">
    <name type="scientific">Dyadobacter arcticus</name>
    <dbReference type="NCBI Taxonomy" id="1078754"/>
    <lineage>
        <taxon>Bacteria</taxon>
        <taxon>Pseudomonadati</taxon>
        <taxon>Bacteroidota</taxon>
        <taxon>Cytophagia</taxon>
        <taxon>Cytophagales</taxon>
        <taxon>Spirosomataceae</taxon>
        <taxon>Dyadobacter</taxon>
    </lineage>
</organism>
<dbReference type="Proteomes" id="UP001179181">
    <property type="component" value="Unassembled WGS sequence"/>
</dbReference>
<dbReference type="InterPro" id="IPR001506">
    <property type="entry name" value="Peptidase_M12A"/>
</dbReference>
<keyword evidence="1" id="KW-0479">Metal-binding</keyword>
<feature type="binding site" evidence="1">
    <location>
        <position position="196"/>
    </location>
    <ligand>
        <name>Zn(2+)</name>
        <dbReference type="ChEBI" id="CHEBI:29105"/>
        <note>catalytic</note>
    </ligand>
</feature>
<dbReference type="SUPFAM" id="SSF63825">
    <property type="entry name" value="YWTD domain"/>
    <property type="match status" value="1"/>
</dbReference>
<dbReference type="Pfam" id="PF01400">
    <property type="entry name" value="Astacin"/>
    <property type="match status" value="1"/>
</dbReference>
<feature type="domain" description="Peptidase M12A" evidence="2">
    <location>
        <begin position="97"/>
        <end position="300"/>
    </location>
</feature>
<dbReference type="RefSeq" id="WP_167268959.1">
    <property type="nucleotide sequence ID" value="NZ_JAASQJ010000002.1"/>
</dbReference>
<protein>
    <recommendedName>
        <fullName evidence="2">Peptidase M12A domain-containing protein</fullName>
    </recommendedName>
</protein>
<name>A0ABX0UHN5_9BACT</name>
<dbReference type="EMBL" id="JAASQJ010000002">
    <property type="protein sequence ID" value="NIJ52466.1"/>
    <property type="molecule type" value="Genomic_DNA"/>
</dbReference>
<sequence>MKGMHLLSKTSLVLCVALSITSCREMQPENEVATAAESAINRIAPEVAYPGEQGVLKQGTLFGNEITYTEIDNKAVFEGDIILSPQQLRGTSNARTEAVTMYTSLWPNNTISYTIDASIANKETILAAIADVEASTPIRFVAKRGTVTLPGSNPPLIEPSYVTFTGARGYSSSIGRVGGQQFITMPISATKGGILHEIGHTVGLLHEHTRSDRASTIKVNLANVADADKPNLMTINQSGKAAIQYGQMDMGSIMMLDSYAYSKNGLPVMTYLDGSTFSVQRNQFSTNDIGCITAMYSNLYAANALDVFASDVISGNKSKYPSHYTSVEAMYAIPGIIFIGRGPNIMKLNTDTGEGTALAYEFNGVKGMVYSKGYVYALQNGYLWKIEVNTGSKQKLGGQYWVPGTAISYAYGFLFIVNGDNLFRVSMDGLSFLSMGTGYKGVTELAALKDQLYVVKNQGRLYKINPMTGVTTTHGSDIFGTGAQLTSSGKNLLVNSMGKLYNVDEAGTIKLISNNWSDMTHLAAADAGN</sequence>
<keyword evidence="4" id="KW-1185">Reference proteome</keyword>
<dbReference type="InterPro" id="IPR006026">
    <property type="entry name" value="Peptidase_Metallo"/>
</dbReference>
<dbReference type="InterPro" id="IPR024079">
    <property type="entry name" value="MetalloPept_cat_dom_sf"/>
</dbReference>
<feature type="binding site" evidence="1">
    <location>
        <position position="206"/>
    </location>
    <ligand>
        <name>Zn(2+)</name>
        <dbReference type="ChEBI" id="CHEBI:29105"/>
        <note>catalytic</note>
    </ligand>
</feature>
<accession>A0ABX0UHN5</accession>
<dbReference type="PROSITE" id="PS51864">
    <property type="entry name" value="ASTACIN"/>
    <property type="match status" value="1"/>
</dbReference>
<keyword evidence="1" id="KW-0378">Hydrolase</keyword>
<evidence type="ECO:0000313" key="4">
    <source>
        <dbReference type="Proteomes" id="UP001179181"/>
    </source>
</evidence>
<keyword evidence="1" id="KW-0645">Protease</keyword>
<dbReference type="Gene3D" id="3.40.390.10">
    <property type="entry name" value="Collagenase (Catalytic Domain)"/>
    <property type="match status" value="1"/>
</dbReference>